<dbReference type="EMBL" id="CP126660">
    <property type="protein sequence ID" value="WKA00926.1"/>
    <property type="molecule type" value="Genomic_DNA"/>
</dbReference>
<feature type="transmembrane region" description="Helical" evidence="2">
    <location>
        <begin position="234"/>
        <end position="254"/>
    </location>
</feature>
<gene>
    <name evidence="3" type="ORF">VitviT2T_019242</name>
</gene>
<feature type="compositionally biased region" description="Polar residues" evidence="1">
    <location>
        <begin position="200"/>
        <end position="216"/>
    </location>
</feature>
<proteinExistence type="predicted"/>
<dbReference type="PANTHER" id="PTHR46477:SF15">
    <property type="entry name" value="CYSTEINE_HISTIDINE-RICH C1 DOMAIN PROTEIN"/>
    <property type="match status" value="1"/>
</dbReference>
<feature type="transmembrane region" description="Helical" evidence="2">
    <location>
        <begin position="526"/>
        <end position="555"/>
    </location>
</feature>
<dbReference type="InterPro" id="IPR046349">
    <property type="entry name" value="C1-like_sf"/>
</dbReference>
<name>A0ABY9D2Z5_VITVI</name>
<organism evidence="3 4">
    <name type="scientific">Vitis vinifera</name>
    <name type="common">Grape</name>
    <dbReference type="NCBI Taxonomy" id="29760"/>
    <lineage>
        <taxon>Eukaryota</taxon>
        <taxon>Viridiplantae</taxon>
        <taxon>Streptophyta</taxon>
        <taxon>Embryophyta</taxon>
        <taxon>Tracheophyta</taxon>
        <taxon>Spermatophyta</taxon>
        <taxon>Magnoliopsida</taxon>
        <taxon>eudicotyledons</taxon>
        <taxon>Gunneridae</taxon>
        <taxon>Pentapetalae</taxon>
        <taxon>rosids</taxon>
        <taxon>Vitales</taxon>
        <taxon>Vitaceae</taxon>
        <taxon>Viteae</taxon>
        <taxon>Vitis</taxon>
    </lineage>
</organism>
<keyword evidence="4" id="KW-1185">Reference proteome</keyword>
<keyword evidence="2" id="KW-0472">Membrane</keyword>
<evidence type="ECO:0008006" key="5">
    <source>
        <dbReference type="Google" id="ProtNLM"/>
    </source>
</evidence>
<accession>A0ABY9D2Z5</accession>
<evidence type="ECO:0000313" key="4">
    <source>
        <dbReference type="Proteomes" id="UP001227230"/>
    </source>
</evidence>
<keyword evidence="2" id="KW-1133">Transmembrane helix</keyword>
<sequence>MFAGAGELSSTEMELYPRQKVINSHPHWPLILKPAQKPYHCGGCKEYEIDLRQCYQCEHEDVHQKCDFHLHVDCDPYSESIWLQFIDCTFSFQVEAPRGKKMVCDGCGKDVKGWFYQCSSRGNPRYLHPCCAKLPFKKTDKGGMVFDLKEKTSSVCLMCGNEGNSKDFRSWVYVSRCGNYCYHVACVKGKVETWKKEEASNQQQSSGAGTSSNQEIKTGRREKALDNWKTAFDIFNFVVLLIFGVSVPVPFGLINLKGHASTPQIAETGTGELSSILMSSIYSSYFMKDLCPSENITASFHPHPLRLKDAHETPYYCVGCKEKGLGKCYQCEDPENCDYHLHRQCCDLSMLCESGRSSSIKFSFLESKKCDFVFQKEAPGANQRGCDACGRDVKGWSYQCKMCKIPHYLHPCCAKLPINQKGEKGIVLDLKAKTSSKCLECGSKNISQGLRGWFYASNCGKHCYHVGCVMDMVLKNLEKGGHGCDDGRYLIKETNDERKSCSCESLTRAQSGAITKRSRKVGTMKFITEATIIVLNLIISAILGIPITNACVAFYNLF</sequence>
<reference evidence="3 4" key="1">
    <citation type="journal article" date="2023" name="Hortic Res">
        <title>The complete reference genome for grapevine (Vitis vinifera L.) genetics and breeding.</title>
        <authorList>
            <person name="Shi X."/>
            <person name="Cao S."/>
            <person name="Wang X."/>
            <person name="Huang S."/>
            <person name="Wang Y."/>
            <person name="Liu Z."/>
            <person name="Liu W."/>
            <person name="Leng X."/>
            <person name="Peng Y."/>
            <person name="Wang N."/>
            <person name="Wang Y."/>
            <person name="Ma Z."/>
            <person name="Xu X."/>
            <person name="Zhang F."/>
            <person name="Xue H."/>
            <person name="Zhong H."/>
            <person name="Wang Y."/>
            <person name="Zhang K."/>
            <person name="Velt A."/>
            <person name="Avia K."/>
            <person name="Holtgrawe D."/>
            <person name="Grimplet J."/>
            <person name="Matus J.T."/>
            <person name="Ware D."/>
            <person name="Wu X."/>
            <person name="Wang H."/>
            <person name="Liu C."/>
            <person name="Fang Y."/>
            <person name="Rustenholz C."/>
            <person name="Cheng Z."/>
            <person name="Xiao H."/>
            <person name="Zhou Y."/>
        </authorList>
    </citation>
    <scope>NUCLEOTIDE SEQUENCE [LARGE SCALE GENOMIC DNA]</scope>
    <source>
        <strain evidence="4">cv. Pinot noir / PN40024</strain>
        <tissue evidence="3">Leaf</tissue>
    </source>
</reference>
<evidence type="ECO:0000313" key="3">
    <source>
        <dbReference type="EMBL" id="WKA00926.1"/>
    </source>
</evidence>
<dbReference type="SUPFAM" id="SSF57889">
    <property type="entry name" value="Cysteine-rich domain"/>
    <property type="match status" value="1"/>
</dbReference>
<feature type="region of interest" description="Disordered" evidence="1">
    <location>
        <begin position="198"/>
        <end position="218"/>
    </location>
</feature>
<evidence type="ECO:0000256" key="2">
    <source>
        <dbReference type="SAM" id="Phobius"/>
    </source>
</evidence>
<evidence type="ECO:0000256" key="1">
    <source>
        <dbReference type="SAM" id="MobiDB-lite"/>
    </source>
</evidence>
<keyword evidence="2" id="KW-0812">Transmembrane</keyword>
<dbReference type="Proteomes" id="UP001227230">
    <property type="component" value="Chromosome 13"/>
</dbReference>
<protein>
    <recommendedName>
        <fullName evidence="5">DC1 domain-containing protein</fullName>
    </recommendedName>
</protein>
<dbReference type="PANTHER" id="PTHR46477">
    <property type="entry name" value="CYSTEINE/HISTIDINE-RICH C1 DOMAIN FAMILY PROTEIN"/>
    <property type="match status" value="1"/>
</dbReference>